<dbReference type="Gene3D" id="1.10.30.50">
    <property type="match status" value="1"/>
</dbReference>
<reference evidence="2" key="1">
    <citation type="journal article" date="2023" name="Phytobiomes J">
        <title>Deciphering the key players within the bacterial microbiota associated with aerial crown gall tumors on rhododendron: Insights into the gallobiome.</title>
        <authorList>
            <person name="Kuzmanovic N."/>
            <person name="Nesme J."/>
            <person name="Wolf J."/>
            <person name="Neumann-Schaal M."/>
            <person name="Petersen J."/>
            <person name="Fernandez-Gnecco G."/>
            <person name="Sproeer C."/>
            <person name="Bunk B."/>
            <person name="Overmann J."/>
            <person name="Sorensen S.J."/>
            <person name="Idczak E."/>
            <person name="Smalla K."/>
        </authorList>
    </citation>
    <scope>NUCLEOTIDE SEQUENCE</scope>
    <source>
        <strain evidence="2">Rho-11.1</strain>
    </source>
</reference>
<dbReference type="Pfam" id="PF01844">
    <property type="entry name" value="HNH"/>
    <property type="match status" value="1"/>
</dbReference>
<dbReference type="AlphaFoldDB" id="A0AAW9F5R3"/>
<dbReference type="InterPro" id="IPR003615">
    <property type="entry name" value="HNH_nuc"/>
</dbReference>
<dbReference type="GO" id="GO:0003676">
    <property type="term" value="F:nucleic acid binding"/>
    <property type="evidence" value="ECO:0007669"/>
    <property type="project" value="InterPro"/>
</dbReference>
<keyword evidence="2" id="KW-0255">Endonuclease</keyword>
<dbReference type="EMBL" id="JAVRAF010000001">
    <property type="protein sequence ID" value="MDX8301220.1"/>
    <property type="molecule type" value="Genomic_DNA"/>
</dbReference>
<comment type="caution">
    <text evidence="2">The sequence shown here is derived from an EMBL/GenBank/DDBJ whole genome shotgun (WGS) entry which is preliminary data.</text>
</comment>
<dbReference type="SMART" id="SM00507">
    <property type="entry name" value="HNHc"/>
    <property type="match status" value="1"/>
</dbReference>
<proteinExistence type="predicted"/>
<accession>A0AAW9F5R3</accession>
<evidence type="ECO:0000313" key="2">
    <source>
        <dbReference type="EMBL" id="MDX8301220.1"/>
    </source>
</evidence>
<gene>
    <name evidence="2" type="ORF">RMR22_03100</name>
</gene>
<dbReference type="InterPro" id="IPR002711">
    <property type="entry name" value="HNH"/>
</dbReference>
<keyword evidence="2" id="KW-0378">Hydrolase</keyword>
<organism evidence="2">
    <name type="scientific">Agrobacterium rosae</name>
    <dbReference type="NCBI Taxonomy" id="1972867"/>
    <lineage>
        <taxon>Bacteria</taxon>
        <taxon>Pseudomonadati</taxon>
        <taxon>Pseudomonadota</taxon>
        <taxon>Alphaproteobacteria</taxon>
        <taxon>Hyphomicrobiales</taxon>
        <taxon>Rhizobiaceae</taxon>
        <taxon>Rhizobium/Agrobacterium group</taxon>
        <taxon>Agrobacterium</taxon>
    </lineage>
</organism>
<protein>
    <submittedName>
        <fullName evidence="2">HNH endonuclease signature motif containing protein</fullName>
    </submittedName>
</protein>
<name>A0AAW9F5R3_9HYPH</name>
<keyword evidence="2" id="KW-0540">Nuclease</keyword>
<dbReference type="GO" id="GO:0008270">
    <property type="term" value="F:zinc ion binding"/>
    <property type="evidence" value="ECO:0007669"/>
    <property type="project" value="InterPro"/>
</dbReference>
<dbReference type="RefSeq" id="WP_320202371.1">
    <property type="nucleotide sequence ID" value="NZ_CP192781.1"/>
</dbReference>
<sequence>MSLPPRICSCGRLVPHGVFCECQRAQTRERNARHDARRPSARARGYDHTWRKARTEYLTMHPHCVMPGCGKPASVVDHIIPHRGDRNLFNSRTNWQPLCAPCHNSIKQRQERA</sequence>
<dbReference type="GO" id="GO:0004519">
    <property type="term" value="F:endonuclease activity"/>
    <property type="evidence" value="ECO:0007669"/>
    <property type="project" value="UniProtKB-KW"/>
</dbReference>
<feature type="domain" description="HNH nuclease" evidence="1">
    <location>
        <begin position="52"/>
        <end position="104"/>
    </location>
</feature>
<dbReference type="CDD" id="cd00085">
    <property type="entry name" value="HNHc"/>
    <property type="match status" value="1"/>
</dbReference>
<evidence type="ECO:0000259" key="1">
    <source>
        <dbReference type="SMART" id="SM00507"/>
    </source>
</evidence>